<dbReference type="PANTHER" id="PTHR30532">
    <property type="entry name" value="IRON III DICITRATE-BINDING PERIPLASMIC PROTEIN"/>
    <property type="match status" value="1"/>
</dbReference>
<dbReference type="InterPro" id="IPR002491">
    <property type="entry name" value="ABC_transptr_periplasmic_BD"/>
</dbReference>
<dbReference type="STRING" id="1128398.Curi_c03690"/>
<dbReference type="Pfam" id="PF01497">
    <property type="entry name" value="Peripla_BP_2"/>
    <property type="match status" value="1"/>
</dbReference>
<evidence type="ECO:0000256" key="1">
    <source>
        <dbReference type="ARBA" id="ARBA00004196"/>
    </source>
</evidence>
<evidence type="ECO:0000259" key="6">
    <source>
        <dbReference type="PROSITE" id="PS50983"/>
    </source>
</evidence>
<sequence>MLSTAILLSGCGINVQNADKSGKADTQSTASPKKESESSEASNLKIPKDAKIVAGTVMASELLDLLDIELVGVPSTKKGLPERYNGLTEIGMSMKPDIEKIVSLGTNVLVTDSTLKESLDVQLKGKDIDIIYMNNNSYEDLIKTIESLGKAFEKEDKAEKVIKDMKQKEEQIMKKIEGKKSPKVMVIFGTTESFMLATKDSFVGSLVEKLGATNITEEIDQKGTTPYVPFSLEQVAKLDPDMILCLTHMEVEASKAAFDKEFSKGLWKNMHVIKNNKVYSLDPEYFGVTANSRASESLERLADILYK</sequence>
<feature type="compositionally biased region" description="Polar residues" evidence="5">
    <location>
        <begin position="18"/>
        <end position="27"/>
    </location>
</feature>
<dbReference type="AlphaFoldDB" id="K0AW28"/>
<feature type="domain" description="Fe/B12 periplasmic-binding" evidence="6">
    <location>
        <begin position="51"/>
        <end position="307"/>
    </location>
</feature>
<dbReference type="HOGENOM" id="CLU_038034_2_3_9"/>
<dbReference type="Gene3D" id="3.40.50.1980">
    <property type="entry name" value="Nitrogenase molybdenum iron protein domain"/>
    <property type="match status" value="2"/>
</dbReference>
<dbReference type="PROSITE" id="PS50983">
    <property type="entry name" value="FE_B12_PBP"/>
    <property type="match status" value="1"/>
</dbReference>
<feature type="region of interest" description="Disordered" evidence="5">
    <location>
        <begin position="18"/>
        <end position="42"/>
    </location>
</feature>
<name>K0AW28_GOTA9</name>
<dbReference type="eggNOG" id="COG0614">
    <property type="taxonomic scope" value="Bacteria"/>
</dbReference>
<dbReference type="PANTHER" id="PTHR30532:SF28">
    <property type="entry name" value="PETROBACTIN-BINDING PROTEIN YCLQ"/>
    <property type="match status" value="1"/>
</dbReference>
<evidence type="ECO:0000313" key="8">
    <source>
        <dbReference type="Proteomes" id="UP000006094"/>
    </source>
</evidence>
<dbReference type="GO" id="GO:0030288">
    <property type="term" value="C:outer membrane-bounded periplasmic space"/>
    <property type="evidence" value="ECO:0007669"/>
    <property type="project" value="TreeGrafter"/>
</dbReference>
<reference evidence="7 8" key="1">
    <citation type="journal article" date="2012" name="PLoS ONE">
        <title>The purine-utilizing bacterium Clostridium acidurici 9a: a genome-guided metabolic reconsideration.</title>
        <authorList>
            <person name="Hartwich K."/>
            <person name="Poehlein A."/>
            <person name="Daniel R."/>
        </authorList>
    </citation>
    <scope>NUCLEOTIDE SEQUENCE [LARGE SCALE GENOMIC DNA]</scope>
    <source>
        <strain evidence="8">ATCC 7906 / DSM 604 / BCRC 14475 / CIP 104303 / KCTC 5404 / NCIMB 10678 / 9a</strain>
    </source>
</reference>
<dbReference type="RefSeq" id="WP_014966581.1">
    <property type="nucleotide sequence ID" value="NC_018664.1"/>
</dbReference>
<organism evidence="7 8">
    <name type="scientific">Gottschalkia acidurici (strain ATCC 7906 / DSM 604 / BCRC 14475 / CIP 104303 / KCTC 5404 / NCIMB 10678 / 9a)</name>
    <name type="common">Clostridium acidurici</name>
    <dbReference type="NCBI Taxonomy" id="1128398"/>
    <lineage>
        <taxon>Bacteria</taxon>
        <taxon>Bacillati</taxon>
        <taxon>Bacillota</taxon>
        <taxon>Tissierellia</taxon>
        <taxon>Tissierellales</taxon>
        <taxon>Gottschalkiaceae</taxon>
        <taxon>Gottschalkia</taxon>
    </lineage>
</organism>
<keyword evidence="4" id="KW-0732">Signal</keyword>
<dbReference type="SUPFAM" id="SSF53807">
    <property type="entry name" value="Helical backbone' metal receptor"/>
    <property type="match status" value="1"/>
</dbReference>
<dbReference type="GO" id="GO:1901678">
    <property type="term" value="P:iron coordination entity transport"/>
    <property type="evidence" value="ECO:0007669"/>
    <property type="project" value="UniProtKB-ARBA"/>
</dbReference>
<evidence type="ECO:0000256" key="5">
    <source>
        <dbReference type="SAM" id="MobiDB-lite"/>
    </source>
</evidence>
<keyword evidence="8" id="KW-1185">Reference proteome</keyword>
<protein>
    <submittedName>
        <fullName evidence="7">ABC transporter periplasmic binding protein</fullName>
    </submittedName>
</protein>
<comment type="subcellular location">
    <subcellularLocation>
        <location evidence="1">Cell envelope</location>
    </subcellularLocation>
</comment>
<dbReference type="KEGG" id="cad:Curi_c03690"/>
<evidence type="ECO:0000256" key="2">
    <source>
        <dbReference type="ARBA" id="ARBA00008814"/>
    </source>
</evidence>
<proteinExistence type="inferred from homology"/>
<evidence type="ECO:0000256" key="3">
    <source>
        <dbReference type="ARBA" id="ARBA00022448"/>
    </source>
</evidence>
<dbReference type="InterPro" id="IPR051313">
    <property type="entry name" value="Bact_iron-sidero_bind"/>
</dbReference>
<keyword evidence="3" id="KW-0813">Transport</keyword>
<dbReference type="EMBL" id="CP003326">
    <property type="protein sequence ID" value="AFS77444.1"/>
    <property type="molecule type" value="Genomic_DNA"/>
</dbReference>
<comment type="similarity">
    <text evidence="2">Belongs to the bacterial solute-binding protein 8 family.</text>
</comment>
<accession>K0AW28</accession>
<gene>
    <name evidence="7" type="ordered locus">Curi_c03690</name>
</gene>
<dbReference type="Proteomes" id="UP000006094">
    <property type="component" value="Chromosome"/>
</dbReference>
<evidence type="ECO:0000256" key="4">
    <source>
        <dbReference type="ARBA" id="ARBA00022729"/>
    </source>
</evidence>
<evidence type="ECO:0000313" key="7">
    <source>
        <dbReference type="EMBL" id="AFS77444.1"/>
    </source>
</evidence>